<dbReference type="InterPro" id="IPR036259">
    <property type="entry name" value="MFS_trans_sf"/>
</dbReference>
<feature type="transmembrane region" description="Helical" evidence="6">
    <location>
        <begin position="262"/>
        <end position="281"/>
    </location>
</feature>
<feature type="transmembrane region" description="Helical" evidence="6">
    <location>
        <begin position="69"/>
        <end position="87"/>
    </location>
</feature>
<dbReference type="PANTHER" id="PTHR43124">
    <property type="entry name" value="PURINE EFFLUX PUMP PBUE"/>
    <property type="match status" value="1"/>
</dbReference>
<accession>A0A6S7D3J8</accession>
<feature type="transmembrane region" description="Helical" evidence="6">
    <location>
        <begin position="93"/>
        <end position="116"/>
    </location>
</feature>
<evidence type="ECO:0000259" key="7">
    <source>
        <dbReference type="PROSITE" id="PS50850"/>
    </source>
</evidence>
<protein>
    <submittedName>
        <fullName evidence="8">Sugar efflux transporter B</fullName>
    </submittedName>
</protein>
<evidence type="ECO:0000256" key="1">
    <source>
        <dbReference type="ARBA" id="ARBA00004651"/>
    </source>
</evidence>
<keyword evidence="9" id="KW-1185">Reference proteome</keyword>
<evidence type="ECO:0000313" key="9">
    <source>
        <dbReference type="Proteomes" id="UP000494115"/>
    </source>
</evidence>
<evidence type="ECO:0000256" key="3">
    <source>
        <dbReference type="ARBA" id="ARBA00022692"/>
    </source>
</evidence>
<dbReference type="Pfam" id="PF07690">
    <property type="entry name" value="MFS_1"/>
    <property type="match status" value="1"/>
</dbReference>
<dbReference type="InterPro" id="IPR011701">
    <property type="entry name" value="MFS"/>
</dbReference>
<dbReference type="SUPFAM" id="SSF103473">
    <property type="entry name" value="MFS general substrate transporter"/>
    <property type="match status" value="1"/>
</dbReference>
<proteinExistence type="predicted"/>
<sequence>MNCSLLVVMFGAFVAQTTEYLPIGLLPQIGHSLGVSDGSVGVLVTGYAWLAALTAIPFTLATNRLDRRTLFLGLLAVIAVANLFATVSPSYAMLAGVRIVTALTHGVFWSILAAFATRLVPEMPANRALAWAFGGISLAVVAGVPLATAIGQWAGWRAAFGFFAVLAAIMLLAGMLLLPSVPGQGHEADLGFPHGNVPLYGAALATALIVAAHFCSYTYVVPLLTAVAGVPDPRLSLLLFVFGLAGTAGTIIAGWAGQRPSATALVAAIGIVVSLALMMLAGRRPSAAWLEMALWGGSISALTVGLQGWILKFAPERADAASALYVAAFNIGIGSGAMIGGLSLDRRASTQLN</sequence>
<feature type="transmembrane region" description="Helical" evidence="6">
    <location>
        <begin position="323"/>
        <end position="344"/>
    </location>
</feature>
<feature type="transmembrane region" description="Helical" evidence="6">
    <location>
        <begin position="156"/>
        <end position="178"/>
    </location>
</feature>
<evidence type="ECO:0000313" key="8">
    <source>
        <dbReference type="EMBL" id="CAB3805435.1"/>
    </source>
</evidence>
<reference evidence="8 9" key="1">
    <citation type="submission" date="2020-04" db="EMBL/GenBank/DDBJ databases">
        <authorList>
            <person name="De Canck E."/>
        </authorList>
    </citation>
    <scope>NUCLEOTIDE SEQUENCE [LARGE SCALE GENOMIC DNA]</scope>
    <source>
        <strain evidence="8 9">LMG 28138</strain>
    </source>
</reference>
<dbReference type="PANTHER" id="PTHR43124:SF3">
    <property type="entry name" value="CHLORAMPHENICOL EFFLUX PUMP RV0191"/>
    <property type="match status" value="1"/>
</dbReference>
<feature type="transmembrane region" description="Helical" evidence="6">
    <location>
        <begin position="41"/>
        <end position="62"/>
    </location>
</feature>
<dbReference type="GO" id="GO:0022857">
    <property type="term" value="F:transmembrane transporter activity"/>
    <property type="evidence" value="ECO:0007669"/>
    <property type="project" value="InterPro"/>
</dbReference>
<keyword evidence="4 6" id="KW-1133">Transmembrane helix</keyword>
<keyword evidence="2" id="KW-1003">Cell membrane</keyword>
<dbReference type="InterPro" id="IPR050189">
    <property type="entry name" value="MFS_Efflux_Transporters"/>
</dbReference>
<dbReference type="RefSeq" id="WP_175108193.1">
    <property type="nucleotide sequence ID" value="NZ_CADIKM010000072.1"/>
</dbReference>
<dbReference type="CDD" id="cd17324">
    <property type="entry name" value="MFS_NepI_like"/>
    <property type="match status" value="1"/>
</dbReference>
<name>A0A6S7D3J8_9BURK</name>
<feature type="transmembrane region" description="Helical" evidence="6">
    <location>
        <begin position="128"/>
        <end position="150"/>
    </location>
</feature>
<evidence type="ECO:0000256" key="5">
    <source>
        <dbReference type="ARBA" id="ARBA00023136"/>
    </source>
</evidence>
<dbReference type="PROSITE" id="PS50850">
    <property type="entry name" value="MFS"/>
    <property type="match status" value="1"/>
</dbReference>
<feature type="domain" description="Major facilitator superfamily (MFS) profile" evidence="7">
    <location>
        <begin position="4"/>
        <end position="353"/>
    </location>
</feature>
<dbReference type="GO" id="GO:0005886">
    <property type="term" value="C:plasma membrane"/>
    <property type="evidence" value="ECO:0007669"/>
    <property type="project" value="UniProtKB-SubCell"/>
</dbReference>
<dbReference type="AlphaFoldDB" id="A0A6S7D3J8"/>
<feature type="transmembrane region" description="Helical" evidence="6">
    <location>
        <begin position="199"/>
        <end position="220"/>
    </location>
</feature>
<gene>
    <name evidence="8" type="primary">sotB</name>
    <name evidence="8" type="ORF">LMG28138_05665</name>
</gene>
<feature type="transmembrane region" description="Helical" evidence="6">
    <location>
        <begin position="235"/>
        <end position="255"/>
    </location>
</feature>
<dbReference type="EMBL" id="CADIKM010000072">
    <property type="protein sequence ID" value="CAB3805435.1"/>
    <property type="molecule type" value="Genomic_DNA"/>
</dbReference>
<dbReference type="InterPro" id="IPR020846">
    <property type="entry name" value="MFS_dom"/>
</dbReference>
<organism evidence="8 9">
    <name type="scientific">Pararobbsia alpina</name>
    <dbReference type="NCBI Taxonomy" id="621374"/>
    <lineage>
        <taxon>Bacteria</taxon>
        <taxon>Pseudomonadati</taxon>
        <taxon>Pseudomonadota</taxon>
        <taxon>Betaproteobacteria</taxon>
        <taxon>Burkholderiales</taxon>
        <taxon>Burkholderiaceae</taxon>
        <taxon>Pararobbsia</taxon>
    </lineage>
</organism>
<evidence type="ECO:0000256" key="2">
    <source>
        <dbReference type="ARBA" id="ARBA00022475"/>
    </source>
</evidence>
<feature type="transmembrane region" description="Helical" evidence="6">
    <location>
        <begin position="293"/>
        <end position="311"/>
    </location>
</feature>
<evidence type="ECO:0000256" key="4">
    <source>
        <dbReference type="ARBA" id="ARBA00022989"/>
    </source>
</evidence>
<evidence type="ECO:0000256" key="6">
    <source>
        <dbReference type="SAM" id="Phobius"/>
    </source>
</evidence>
<dbReference type="Proteomes" id="UP000494115">
    <property type="component" value="Unassembled WGS sequence"/>
</dbReference>
<keyword evidence="5 6" id="KW-0472">Membrane</keyword>
<dbReference type="Gene3D" id="1.20.1250.20">
    <property type="entry name" value="MFS general substrate transporter like domains"/>
    <property type="match status" value="1"/>
</dbReference>
<comment type="subcellular location">
    <subcellularLocation>
        <location evidence="1">Cell membrane</location>
        <topology evidence="1">Multi-pass membrane protein</topology>
    </subcellularLocation>
</comment>
<keyword evidence="3 6" id="KW-0812">Transmembrane</keyword>